<dbReference type="GO" id="GO:0005576">
    <property type="term" value="C:extracellular region"/>
    <property type="evidence" value="ECO:0007669"/>
    <property type="project" value="TreeGrafter"/>
</dbReference>
<dbReference type="AlphaFoldDB" id="A0A1W6L626"/>
<keyword evidence="2" id="KW-0813">Transport</keyword>
<comment type="similarity">
    <text evidence="1">Belongs to the bacterial solute-binding protein 3 family.</text>
</comment>
<dbReference type="SUPFAM" id="SSF53850">
    <property type="entry name" value="Periplasmic binding protein-like II"/>
    <property type="match status" value="1"/>
</dbReference>
<evidence type="ECO:0000256" key="3">
    <source>
        <dbReference type="ARBA" id="ARBA00022729"/>
    </source>
</evidence>
<organism evidence="4 5">
    <name type="scientific">Piscinibacter gummiphilus</name>
    <dbReference type="NCBI Taxonomy" id="946333"/>
    <lineage>
        <taxon>Bacteria</taxon>
        <taxon>Pseudomonadati</taxon>
        <taxon>Pseudomonadota</taxon>
        <taxon>Betaproteobacteria</taxon>
        <taxon>Burkholderiales</taxon>
        <taxon>Sphaerotilaceae</taxon>
        <taxon>Piscinibacter</taxon>
    </lineage>
</organism>
<gene>
    <name evidence="4" type="ORF">A4W93_07560</name>
</gene>
<dbReference type="InterPro" id="IPR051455">
    <property type="entry name" value="Bact_solute-bind_prot3"/>
</dbReference>
<evidence type="ECO:0000313" key="5">
    <source>
        <dbReference type="Proteomes" id="UP000193427"/>
    </source>
</evidence>
<dbReference type="SMART" id="SM00062">
    <property type="entry name" value="PBPb"/>
    <property type="match status" value="1"/>
</dbReference>
<evidence type="ECO:0000256" key="1">
    <source>
        <dbReference type="ARBA" id="ARBA00010333"/>
    </source>
</evidence>
<name>A0A1W6L626_9BURK</name>
<keyword evidence="3" id="KW-0732">Signal</keyword>
<proteinExistence type="inferred from homology"/>
<reference evidence="4 5" key="1">
    <citation type="submission" date="2016-04" db="EMBL/GenBank/DDBJ databases">
        <title>Complete genome sequence of natural rubber-degrading, novel Gram-negative bacterium, Rhizobacter gummiphilus strain NS21.</title>
        <authorList>
            <person name="Tabata M."/>
            <person name="Kasai D."/>
            <person name="Fukuda M."/>
        </authorList>
    </citation>
    <scope>NUCLEOTIDE SEQUENCE [LARGE SCALE GENOMIC DNA]</scope>
    <source>
        <strain evidence="4 5">NS21</strain>
    </source>
</reference>
<dbReference type="GO" id="GO:0030288">
    <property type="term" value="C:outer membrane-bounded periplasmic space"/>
    <property type="evidence" value="ECO:0007669"/>
    <property type="project" value="TreeGrafter"/>
</dbReference>
<dbReference type="Pfam" id="PF00497">
    <property type="entry name" value="SBP_bac_3"/>
    <property type="match status" value="1"/>
</dbReference>
<dbReference type="Gene3D" id="3.40.190.10">
    <property type="entry name" value="Periplasmic binding protein-like II"/>
    <property type="match status" value="2"/>
</dbReference>
<evidence type="ECO:0000313" key="4">
    <source>
        <dbReference type="EMBL" id="ARN19779.1"/>
    </source>
</evidence>
<sequence>MRGSWMFWGLFLVVGLARAEPVGTLDKVRQTGEIAVGFRETSMPFSYLDGQGAPVGFGVDLCQHIVDDVRRAVGRDVTVRMQPTTSTNRIPLVQNGTVDVECASTTNNRERQQQVAFSINYFYAGTRLLVRTGSPVRSFADLRGRPVVSTTGTSNHRLMRRLDKEQSLGIDLLSAKDPAESALMVATGRADAYAMDDVILYFLRASSLRPADWEVVGETVQVEPYAAMLRKHDPAFKTLVDGTIARLMRTGEFQQLYRKWFEQPIPPKGLNLNYPMGAELKANLTVQSDQPAD</sequence>
<dbReference type="OrthoDB" id="7240770at2"/>
<dbReference type="KEGG" id="rgu:A4W93_07560"/>
<accession>A0A1W6L626</accession>
<dbReference type="InterPro" id="IPR001638">
    <property type="entry name" value="Solute-binding_3/MltF_N"/>
</dbReference>
<evidence type="ECO:0000256" key="2">
    <source>
        <dbReference type="ARBA" id="ARBA00022448"/>
    </source>
</evidence>
<protein>
    <submittedName>
        <fullName evidence="4">ABC transporter substrate-binding protein</fullName>
    </submittedName>
</protein>
<dbReference type="PANTHER" id="PTHR30085:SF2">
    <property type="entry name" value="GLUTAMATE_ASPARTATE IMPORT SOLUTE-BINDING PROTEIN"/>
    <property type="match status" value="1"/>
</dbReference>
<dbReference type="PANTHER" id="PTHR30085">
    <property type="entry name" value="AMINO ACID ABC TRANSPORTER PERMEASE"/>
    <property type="match status" value="1"/>
</dbReference>
<dbReference type="EMBL" id="CP015118">
    <property type="protein sequence ID" value="ARN19779.1"/>
    <property type="molecule type" value="Genomic_DNA"/>
</dbReference>
<dbReference type="STRING" id="946333.A4W93_07560"/>
<dbReference type="CDD" id="cd13688">
    <property type="entry name" value="PBP2_GltI_DEBP"/>
    <property type="match status" value="1"/>
</dbReference>
<dbReference type="RefSeq" id="WP_085750047.1">
    <property type="nucleotide sequence ID" value="NZ_BSPR01000008.1"/>
</dbReference>
<dbReference type="Proteomes" id="UP000193427">
    <property type="component" value="Chromosome"/>
</dbReference>
<dbReference type="GO" id="GO:0006865">
    <property type="term" value="P:amino acid transport"/>
    <property type="evidence" value="ECO:0007669"/>
    <property type="project" value="TreeGrafter"/>
</dbReference>
<keyword evidence="5" id="KW-1185">Reference proteome</keyword>